<dbReference type="EMBL" id="CVRI01000055">
    <property type="protein sequence ID" value="CRL01271.1"/>
    <property type="molecule type" value="Genomic_DNA"/>
</dbReference>
<sequence>MHLSIKIHKKYAETHHRHNRIKSAINVQLTDASSEDLREKFMNVVLLIEVENVDDEVTSKGDEIVTEVGMKFPFTFDCNDEKVVKGCDVHPEIVSHVAFVDGDELEPDGDVAVVVSCTAAEDADAVLASSMTIEDDVVVSCLTVEVEEIISEALFKALNSKKKD</sequence>
<proteinExistence type="predicted"/>
<dbReference type="AlphaFoldDB" id="A0A1J1ILZ9"/>
<gene>
    <name evidence="1" type="ORF">CLUMA_CG014541</name>
</gene>
<accession>A0A1J1ILZ9</accession>
<evidence type="ECO:0000313" key="1">
    <source>
        <dbReference type="EMBL" id="CRL01271.1"/>
    </source>
</evidence>
<name>A0A1J1ILZ9_9DIPT</name>
<protein>
    <submittedName>
        <fullName evidence="1">CLUMA_CG014541, isoform A</fullName>
    </submittedName>
</protein>
<keyword evidence="2" id="KW-1185">Reference proteome</keyword>
<dbReference type="Proteomes" id="UP000183832">
    <property type="component" value="Unassembled WGS sequence"/>
</dbReference>
<organism evidence="1 2">
    <name type="scientific">Clunio marinus</name>
    <dbReference type="NCBI Taxonomy" id="568069"/>
    <lineage>
        <taxon>Eukaryota</taxon>
        <taxon>Metazoa</taxon>
        <taxon>Ecdysozoa</taxon>
        <taxon>Arthropoda</taxon>
        <taxon>Hexapoda</taxon>
        <taxon>Insecta</taxon>
        <taxon>Pterygota</taxon>
        <taxon>Neoptera</taxon>
        <taxon>Endopterygota</taxon>
        <taxon>Diptera</taxon>
        <taxon>Nematocera</taxon>
        <taxon>Chironomoidea</taxon>
        <taxon>Chironomidae</taxon>
        <taxon>Clunio</taxon>
    </lineage>
</organism>
<reference evidence="1 2" key="1">
    <citation type="submission" date="2015-04" db="EMBL/GenBank/DDBJ databases">
        <authorList>
            <person name="Syromyatnikov M.Y."/>
            <person name="Popov V.N."/>
        </authorList>
    </citation>
    <scope>NUCLEOTIDE SEQUENCE [LARGE SCALE GENOMIC DNA]</scope>
</reference>
<evidence type="ECO:0000313" key="2">
    <source>
        <dbReference type="Proteomes" id="UP000183832"/>
    </source>
</evidence>